<organism evidence="1">
    <name type="scientific">Arundo donax</name>
    <name type="common">Giant reed</name>
    <name type="synonym">Donax arundinaceus</name>
    <dbReference type="NCBI Taxonomy" id="35708"/>
    <lineage>
        <taxon>Eukaryota</taxon>
        <taxon>Viridiplantae</taxon>
        <taxon>Streptophyta</taxon>
        <taxon>Embryophyta</taxon>
        <taxon>Tracheophyta</taxon>
        <taxon>Spermatophyta</taxon>
        <taxon>Magnoliopsida</taxon>
        <taxon>Liliopsida</taxon>
        <taxon>Poales</taxon>
        <taxon>Poaceae</taxon>
        <taxon>PACMAD clade</taxon>
        <taxon>Arundinoideae</taxon>
        <taxon>Arundineae</taxon>
        <taxon>Arundo</taxon>
    </lineage>
</organism>
<sequence>MNYVKNKLTNRMGDPLLNDWLVTFIEREFFRQVKDEAVISAYRASNLWSA</sequence>
<proteinExistence type="predicted"/>
<dbReference type="AlphaFoldDB" id="A0A0A9CVQ4"/>
<protein>
    <submittedName>
        <fullName evidence="1">Uncharacterized protein</fullName>
    </submittedName>
</protein>
<reference evidence="1" key="2">
    <citation type="journal article" date="2015" name="Data Brief">
        <title>Shoot transcriptome of the giant reed, Arundo donax.</title>
        <authorList>
            <person name="Barrero R.A."/>
            <person name="Guerrero F.D."/>
            <person name="Moolhuijzen P."/>
            <person name="Goolsby J.A."/>
            <person name="Tidwell J."/>
            <person name="Bellgard S.E."/>
            <person name="Bellgard M.I."/>
        </authorList>
    </citation>
    <scope>NUCLEOTIDE SEQUENCE</scope>
    <source>
        <tissue evidence="1">Shoot tissue taken approximately 20 cm above the soil surface</tissue>
    </source>
</reference>
<accession>A0A0A9CVQ4</accession>
<name>A0A0A9CVQ4_ARUDO</name>
<reference evidence="1" key="1">
    <citation type="submission" date="2014-09" db="EMBL/GenBank/DDBJ databases">
        <authorList>
            <person name="Magalhaes I.L.F."/>
            <person name="Oliveira U."/>
            <person name="Santos F.R."/>
            <person name="Vidigal T.H.D.A."/>
            <person name="Brescovit A.D."/>
            <person name="Santos A.J."/>
        </authorList>
    </citation>
    <scope>NUCLEOTIDE SEQUENCE</scope>
    <source>
        <tissue evidence="1">Shoot tissue taken approximately 20 cm above the soil surface</tissue>
    </source>
</reference>
<evidence type="ECO:0000313" key="1">
    <source>
        <dbReference type="EMBL" id="JAD75562.1"/>
    </source>
</evidence>
<dbReference type="EMBL" id="GBRH01222333">
    <property type="protein sequence ID" value="JAD75562.1"/>
    <property type="molecule type" value="Transcribed_RNA"/>
</dbReference>